<reference evidence="10" key="1">
    <citation type="journal article" date="2019" name="Int. J. Syst. Evol. Microbiol.">
        <title>The Global Catalogue of Microorganisms (GCM) 10K type strain sequencing project: providing services to taxonomists for standard genome sequencing and annotation.</title>
        <authorList>
            <consortium name="The Broad Institute Genomics Platform"/>
            <consortium name="The Broad Institute Genome Sequencing Center for Infectious Disease"/>
            <person name="Wu L."/>
            <person name="Ma J."/>
        </authorList>
    </citation>
    <scope>NUCLEOTIDE SEQUENCE [LARGE SCALE GENOMIC DNA]</scope>
    <source>
        <strain evidence="10">KCTC 32041</strain>
    </source>
</reference>
<feature type="transmembrane region" description="Helical" evidence="7">
    <location>
        <begin position="186"/>
        <end position="205"/>
    </location>
</feature>
<name>A0ABQ2YDW9_9NEIS</name>
<accession>A0ABQ2YDW9</accession>
<sequence>MDRARQRALARICGQRLLQAAIVSLLVAALCFLLVQQLPGDMAFRIAAGRYGYDYVDAAAADAVRQELGLARPAWQQFAGWLGQLAQLQLGQSLVSGGAVLAEIAHHLGATLQLAAASVALALGVGLPLGLASGLAPGGWADRLTLGYSVLLRALPPFLLGLMLILALSVQLGWAPAAGHGEGGNLLLPALTLGLGLSGLTARIVRDSVLAVVRADYYRFARSKGLAPWRVFLRHGLRNIGVTVVAYAGVQLILLIEGVVVVESLFAWPGVGHALVHAIFWRDVPMIQGCTLLLAWLFVLMNTATDLLCLAIDPRGPAES</sequence>
<dbReference type="SUPFAM" id="SSF161098">
    <property type="entry name" value="MetI-like"/>
    <property type="match status" value="1"/>
</dbReference>
<dbReference type="RefSeq" id="WP_189372288.1">
    <property type="nucleotide sequence ID" value="NZ_BMYW01000001.1"/>
</dbReference>
<feature type="transmembrane region" description="Helical" evidence="7">
    <location>
        <begin position="240"/>
        <end position="266"/>
    </location>
</feature>
<dbReference type="Pfam" id="PF00528">
    <property type="entry name" value="BPD_transp_1"/>
    <property type="match status" value="1"/>
</dbReference>
<proteinExistence type="inferred from homology"/>
<keyword evidence="3" id="KW-1003">Cell membrane</keyword>
<keyword evidence="2 7" id="KW-0813">Transport</keyword>
<gene>
    <name evidence="9" type="ORF">GCM10011290_02450</name>
</gene>
<evidence type="ECO:0000256" key="6">
    <source>
        <dbReference type="ARBA" id="ARBA00023136"/>
    </source>
</evidence>
<dbReference type="PANTHER" id="PTHR43163:SF6">
    <property type="entry name" value="DIPEPTIDE TRANSPORT SYSTEM PERMEASE PROTEIN DPPB-RELATED"/>
    <property type="match status" value="1"/>
</dbReference>
<dbReference type="Proteomes" id="UP000600877">
    <property type="component" value="Unassembled WGS sequence"/>
</dbReference>
<evidence type="ECO:0000256" key="3">
    <source>
        <dbReference type="ARBA" id="ARBA00022475"/>
    </source>
</evidence>
<protein>
    <submittedName>
        <fullName evidence="9">ABC transporter permease</fullName>
    </submittedName>
</protein>
<keyword evidence="6 7" id="KW-0472">Membrane</keyword>
<dbReference type="PROSITE" id="PS50928">
    <property type="entry name" value="ABC_TM1"/>
    <property type="match status" value="1"/>
</dbReference>
<evidence type="ECO:0000256" key="5">
    <source>
        <dbReference type="ARBA" id="ARBA00022989"/>
    </source>
</evidence>
<comment type="similarity">
    <text evidence="7">Belongs to the binding-protein-dependent transport system permease family.</text>
</comment>
<organism evidence="9 10">
    <name type="scientific">Vogesella alkaliphila</name>
    <dbReference type="NCBI Taxonomy" id="1193621"/>
    <lineage>
        <taxon>Bacteria</taxon>
        <taxon>Pseudomonadati</taxon>
        <taxon>Pseudomonadota</taxon>
        <taxon>Betaproteobacteria</taxon>
        <taxon>Neisseriales</taxon>
        <taxon>Chromobacteriaceae</taxon>
        <taxon>Vogesella</taxon>
    </lineage>
</organism>
<evidence type="ECO:0000256" key="2">
    <source>
        <dbReference type="ARBA" id="ARBA00022448"/>
    </source>
</evidence>
<evidence type="ECO:0000256" key="1">
    <source>
        <dbReference type="ARBA" id="ARBA00004651"/>
    </source>
</evidence>
<dbReference type="CDD" id="cd06261">
    <property type="entry name" value="TM_PBP2"/>
    <property type="match status" value="1"/>
</dbReference>
<feature type="domain" description="ABC transmembrane type-1" evidence="8">
    <location>
        <begin position="108"/>
        <end position="309"/>
    </location>
</feature>
<dbReference type="Gene3D" id="1.10.3720.10">
    <property type="entry name" value="MetI-like"/>
    <property type="match status" value="1"/>
</dbReference>
<comment type="caution">
    <text evidence="9">The sequence shown here is derived from an EMBL/GenBank/DDBJ whole genome shotgun (WGS) entry which is preliminary data.</text>
</comment>
<dbReference type="PANTHER" id="PTHR43163">
    <property type="entry name" value="DIPEPTIDE TRANSPORT SYSTEM PERMEASE PROTEIN DPPB-RELATED"/>
    <property type="match status" value="1"/>
</dbReference>
<feature type="transmembrane region" description="Helical" evidence="7">
    <location>
        <begin position="20"/>
        <end position="38"/>
    </location>
</feature>
<keyword evidence="10" id="KW-1185">Reference proteome</keyword>
<keyword evidence="4 7" id="KW-0812">Transmembrane</keyword>
<dbReference type="InterPro" id="IPR000515">
    <property type="entry name" value="MetI-like"/>
</dbReference>
<evidence type="ECO:0000313" key="10">
    <source>
        <dbReference type="Proteomes" id="UP000600877"/>
    </source>
</evidence>
<feature type="transmembrane region" description="Helical" evidence="7">
    <location>
        <begin position="150"/>
        <end position="174"/>
    </location>
</feature>
<dbReference type="InterPro" id="IPR045621">
    <property type="entry name" value="BPD_transp_1_N"/>
</dbReference>
<dbReference type="Pfam" id="PF19300">
    <property type="entry name" value="BPD_transp_1_N"/>
    <property type="match status" value="1"/>
</dbReference>
<evidence type="ECO:0000256" key="7">
    <source>
        <dbReference type="RuleBase" id="RU363032"/>
    </source>
</evidence>
<evidence type="ECO:0000259" key="8">
    <source>
        <dbReference type="PROSITE" id="PS50928"/>
    </source>
</evidence>
<dbReference type="EMBL" id="BMYW01000001">
    <property type="protein sequence ID" value="GGX78567.1"/>
    <property type="molecule type" value="Genomic_DNA"/>
</dbReference>
<evidence type="ECO:0000256" key="4">
    <source>
        <dbReference type="ARBA" id="ARBA00022692"/>
    </source>
</evidence>
<keyword evidence="5 7" id="KW-1133">Transmembrane helix</keyword>
<comment type="subcellular location">
    <subcellularLocation>
        <location evidence="1 7">Cell membrane</location>
        <topology evidence="1 7">Multi-pass membrane protein</topology>
    </subcellularLocation>
</comment>
<evidence type="ECO:0000313" key="9">
    <source>
        <dbReference type="EMBL" id="GGX78567.1"/>
    </source>
</evidence>
<feature type="transmembrane region" description="Helical" evidence="7">
    <location>
        <begin position="114"/>
        <end position="138"/>
    </location>
</feature>
<dbReference type="InterPro" id="IPR035906">
    <property type="entry name" value="MetI-like_sf"/>
</dbReference>
<feature type="transmembrane region" description="Helical" evidence="7">
    <location>
        <begin position="286"/>
        <end position="312"/>
    </location>
</feature>